<sequence>MQHQNHKTIDLTGKCLLDEIPSREKLFVPYTAKKHKGFNLELELKSRIENTQEHSSSVKRDHGIAQEDSEFLAQKNKVFTLLWYLVVMRTTRKKEDLHF</sequence>
<accession>A0ABQ9NCU0</accession>
<organism evidence="1 2">
    <name type="scientific">Hevea brasiliensis</name>
    <name type="common">Para rubber tree</name>
    <name type="synonym">Siphonia brasiliensis</name>
    <dbReference type="NCBI Taxonomy" id="3981"/>
    <lineage>
        <taxon>Eukaryota</taxon>
        <taxon>Viridiplantae</taxon>
        <taxon>Streptophyta</taxon>
        <taxon>Embryophyta</taxon>
        <taxon>Tracheophyta</taxon>
        <taxon>Spermatophyta</taxon>
        <taxon>Magnoliopsida</taxon>
        <taxon>eudicotyledons</taxon>
        <taxon>Gunneridae</taxon>
        <taxon>Pentapetalae</taxon>
        <taxon>rosids</taxon>
        <taxon>fabids</taxon>
        <taxon>Malpighiales</taxon>
        <taxon>Euphorbiaceae</taxon>
        <taxon>Crotonoideae</taxon>
        <taxon>Micrandreae</taxon>
        <taxon>Hevea</taxon>
    </lineage>
</organism>
<reference evidence="1" key="1">
    <citation type="journal article" date="2023" name="Plant Biotechnol. J.">
        <title>Chromosome-level wild Hevea brasiliensis genome provides new tools for genomic-assisted breeding and valuable loci to elevate rubber yield.</title>
        <authorList>
            <person name="Cheng H."/>
            <person name="Song X."/>
            <person name="Hu Y."/>
            <person name="Wu T."/>
            <person name="Yang Q."/>
            <person name="An Z."/>
            <person name="Feng S."/>
            <person name="Deng Z."/>
            <person name="Wu W."/>
            <person name="Zeng X."/>
            <person name="Tu M."/>
            <person name="Wang X."/>
            <person name="Huang H."/>
        </authorList>
    </citation>
    <scope>NUCLEOTIDE SEQUENCE</scope>
    <source>
        <strain evidence="1">MT/VB/25A 57/8</strain>
    </source>
</reference>
<evidence type="ECO:0000313" key="1">
    <source>
        <dbReference type="EMBL" id="KAJ9190136.1"/>
    </source>
</evidence>
<protein>
    <submittedName>
        <fullName evidence="1">Uncharacterized protein</fullName>
    </submittedName>
</protein>
<comment type="caution">
    <text evidence="1">The sequence shown here is derived from an EMBL/GenBank/DDBJ whole genome shotgun (WGS) entry which is preliminary data.</text>
</comment>
<gene>
    <name evidence="1" type="ORF">P3X46_001364</name>
</gene>
<name>A0ABQ9NCU0_HEVBR</name>
<dbReference type="Proteomes" id="UP001174677">
    <property type="component" value="Chromosome 1"/>
</dbReference>
<keyword evidence="2" id="KW-1185">Reference proteome</keyword>
<evidence type="ECO:0000313" key="2">
    <source>
        <dbReference type="Proteomes" id="UP001174677"/>
    </source>
</evidence>
<proteinExistence type="predicted"/>
<dbReference type="EMBL" id="JARPOI010000001">
    <property type="protein sequence ID" value="KAJ9190136.1"/>
    <property type="molecule type" value="Genomic_DNA"/>
</dbReference>